<dbReference type="InterPro" id="IPR000524">
    <property type="entry name" value="Tscrpt_reg_HTH_GntR"/>
</dbReference>
<sequence length="469" mass="50521">MWSNPAVDLALDLTDRAVRSASLYGALRDALADGRLKVGDRLPASRALASDLGISRNTVATVYERLVAEGFLESRVGAGTYVTTAARRPQGGTVGALSPRPGWRWAPRPTSGEAAVPAYDLRVGVPDAELFPFDTWRRILAAESRLRGHSPGTYASPAGLPRLREALAHTVAYHRGVRADPGQIVVTSGTQQALDLVARVLLEPGDVVAVEDPGYPSAIDLFASHGARVVPVPVDEEGLVVDHIPEETRLVYTTPSHQFPLGVRLSLPRRRALLAFAEAHDVGIVEDDYDSEFRFTERPLEPLHALDDQGRVIYVGTFSKSLLPSLRTGYLVAPGSLVDSLLAAKQLGDGFGPVQPQAALARFLEEGLLARHVRKASKTYAERRSILLQHLDSWPVEVLPSAAGLHLSAYAELPADLSERAATEGLALDTIATHRLLPGRDGLFLGYGAVRTDSLPRGLERLGQLTGWA</sequence>
<dbReference type="CDD" id="cd00609">
    <property type="entry name" value="AAT_like"/>
    <property type="match status" value="1"/>
</dbReference>
<dbReference type="Pfam" id="PF00392">
    <property type="entry name" value="GntR"/>
    <property type="match status" value="1"/>
</dbReference>
<dbReference type="Proteomes" id="UP000483261">
    <property type="component" value="Unassembled WGS sequence"/>
</dbReference>
<dbReference type="EMBL" id="JAALAA010000008">
    <property type="protein sequence ID" value="NGN93395.1"/>
    <property type="molecule type" value="Genomic_DNA"/>
</dbReference>
<evidence type="ECO:0000313" key="7">
    <source>
        <dbReference type="EMBL" id="NGN93395.1"/>
    </source>
</evidence>
<dbReference type="GO" id="GO:0003677">
    <property type="term" value="F:DNA binding"/>
    <property type="evidence" value="ECO:0007669"/>
    <property type="project" value="UniProtKB-KW"/>
</dbReference>
<keyword evidence="5" id="KW-0804">Transcription</keyword>
<dbReference type="InterPro" id="IPR036388">
    <property type="entry name" value="WH-like_DNA-bd_sf"/>
</dbReference>
<dbReference type="Gene3D" id="3.40.640.10">
    <property type="entry name" value="Type I PLP-dependent aspartate aminotransferase-like (Major domain)"/>
    <property type="match status" value="1"/>
</dbReference>
<dbReference type="PANTHER" id="PTHR46577:SF1">
    <property type="entry name" value="HTH-TYPE TRANSCRIPTIONAL REGULATORY PROTEIN GABR"/>
    <property type="match status" value="1"/>
</dbReference>
<evidence type="ECO:0000313" key="8">
    <source>
        <dbReference type="Proteomes" id="UP000483261"/>
    </source>
</evidence>
<keyword evidence="8" id="KW-1185">Reference proteome</keyword>
<dbReference type="SUPFAM" id="SSF53383">
    <property type="entry name" value="PLP-dependent transferases"/>
    <property type="match status" value="1"/>
</dbReference>
<keyword evidence="4" id="KW-0238">DNA-binding</keyword>
<comment type="caution">
    <text evidence="7">The sequence shown here is derived from an EMBL/GenBank/DDBJ whole genome shotgun (WGS) entry which is preliminary data.</text>
</comment>
<protein>
    <submittedName>
        <fullName evidence="7">PLP-dependent aminotransferase family protein</fullName>
    </submittedName>
</protein>
<evidence type="ECO:0000256" key="3">
    <source>
        <dbReference type="ARBA" id="ARBA00023015"/>
    </source>
</evidence>
<feature type="domain" description="HTH gntR-type" evidence="6">
    <location>
        <begin position="17"/>
        <end position="85"/>
    </location>
</feature>
<dbReference type="Gene3D" id="1.10.10.10">
    <property type="entry name" value="Winged helix-like DNA-binding domain superfamily/Winged helix DNA-binding domain"/>
    <property type="match status" value="1"/>
</dbReference>
<keyword evidence="7" id="KW-0808">Transferase</keyword>
<dbReference type="PANTHER" id="PTHR46577">
    <property type="entry name" value="HTH-TYPE TRANSCRIPTIONAL REGULATORY PROTEIN GABR"/>
    <property type="match status" value="1"/>
</dbReference>
<comment type="similarity">
    <text evidence="1">In the C-terminal section; belongs to the class-I pyridoxal-phosphate-dependent aminotransferase family.</text>
</comment>
<evidence type="ECO:0000256" key="4">
    <source>
        <dbReference type="ARBA" id="ARBA00023125"/>
    </source>
</evidence>
<dbReference type="GO" id="GO:0003700">
    <property type="term" value="F:DNA-binding transcription factor activity"/>
    <property type="evidence" value="ECO:0007669"/>
    <property type="project" value="InterPro"/>
</dbReference>
<dbReference type="InterPro" id="IPR015424">
    <property type="entry name" value="PyrdxlP-dep_Trfase"/>
</dbReference>
<gene>
    <name evidence="7" type="ORF">G5C66_11670</name>
</gene>
<proteinExistence type="inferred from homology"/>
<dbReference type="PRINTS" id="PR00035">
    <property type="entry name" value="HTHGNTR"/>
</dbReference>
<evidence type="ECO:0000256" key="5">
    <source>
        <dbReference type="ARBA" id="ARBA00023163"/>
    </source>
</evidence>
<name>A0A6M1QU66_9ACTN</name>
<organism evidence="7 8">
    <name type="scientific">Nocardioides turkmenicus</name>
    <dbReference type="NCBI Taxonomy" id="2711220"/>
    <lineage>
        <taxon>Bacteria</taxon>
        <taxon>Bacillati</taxon>
        <taxon>Actinomycetota</taxon>
        <taxon>Actinomycetes</taxon>
        <taxon>Propionibacteriales</taxon>
        <taxon>Nocardioidaceae</taxon>
        <taxon>Nocardioides</taxon>
    </lineage>
</organism>
<evidence type="ECO:0000256" key="1">
    <source>
        <dbReference type="ARBA" id="ARBA00005384"/>
    </source>
</evidence>
<evidence type="ECO:0000259" key="6">
    <source>
        <dbReference type="PROSITE" id="PS50949"/>
    </source>
</evidence>
<evidence type="ECO:0000256" key="2">
    <source>
        <dbReference type="ARBA" id="ARBA00022898"/>
    </source>
</evidence>
<dbReference type="InterPro" id="IPR004839">
    <property type="entry name" value="Aminotransferase_I/II_large"/>
</dbReference>
<dbReference type="InterPro" id="IPR051446">
    <property type="entry name" value="HTH_trans_reg/aminotransferase"/>
</dbReference>
<reference evidence="7 8" key="1">
    <citation type="submission" date="2020-02" db="EMBL/GenBank/DDBJ databases">
        <title>Whole-genome analyses of novel actinobacteria.</title>
        <authorList>
            <person name="Sahin N."/>
        </authorList>
    </citation>
    <scope>NUCLEOTIDE SEQUENCE [LARGE SCALE GENOMIC DNA]</scope>
    <source>
        <strain evidence="7 8">KC13</strain>
    </source>
</reference>
<keyword evidence="3" id="KW-0805">Transcription regulation</keyword>
<keyword evidence="2" id="KW-0663">Pyridoxal phosphate</keyword>
<dbReference type="PROSITE" id="PS50949">
    <property type="entry name" value="HTH_GNTR"/>
    <property type="match status" value="1"/>
</dbReference>
<dbReference type="GO" id="GO:0030170">
    <property type="term" value="F:pyridoxal phosphate binding"/>
    <property type="evidence" value="ECO:0007669"/>
    <property type="project" value="InterPro"/>
</dbReference>
<dbReference type="InterPro" id="IPR015421">
    <property type="entry name" value="PyrdxlP-dep_Trfase_major"/>
</dbReference>
<accession>A0A6M1QU66</accession>
<dbReference type="SMART" id="SM00345">
    <property type="entry name" value="HTH_GNTR"/>
    <property type="match status" value="1"/>
</dbReference>
<dbReference type="SUPFAM" id="SSF46785">
    <property type="entry name" value="Winged helix' DNA-binding domain"/>
    <property type="match status" value="1"/>
</dbReference>
<dbReference type="InterPro" id="IPR036390">
    <property type="entry name" value="WH_DNA-bd_sf"/>
</dbReference>
<keyword evidence="7" id="KW-0032">Aminotransferase</keyword>
<dbReference type="GO" id="GO:0008483">
    <property type="term" value="F:transaminase activity"/>
    <property type="evidence" value="ECO:0007669"/>
    <property type="project" value="UniProtKB-KW"/>
</dbReference>
<dbReference type="AlphaFoldDB" id="A0A6M1QU66"/>
<dbReference type="Pfam" id="PF00155">
    <property type="entry name" value="Aminotran_1_2"/>
    <property type="match status" value="1"/>
</dbReference>
<dbReference type="CDD" id="cd07377">
    <property type="entry name" value="WHTH_GntR"/>
    <property type="match status" value="1"/>
</dbReference>